<reference evidence="3 4" key="1">
    <citation type="submission" date="2015-06" db="EMBL/GenBank/DDBJ databases">
        <title>Draft genome sequence of the purine-degrading Clostridium cylindrosporum HC-1 (DSM 605).</title>
        <authorList>
            <person name="Poehlein A."/>
            <person name="Schiel-Bengelsdorf B."/>
            <person name="Bengelsdorf F."/>
            <person name="Daniel R."/>
            <person name="Duerre P."/>
        </authorList>
    </citation>
    <scope>NUCLEOTIDE SEQUENCE [LARGE SCALE GENOMIC DNA]</scope>
    <source>
        <strain evidence="3 4">DSM 605</strain>
    </source>
</reference>
<comment type="caution">
    <text evidence="3">The sequence shown here is derived from an EMBL/GenBank/DDBJ whole genome shotgun (WGS) entry which is preliminary data.</text>
</comment>
<dbReference type="OrthoDB" id="9780175at2"/>
<dbReference type="InterPro" id="IPR012340">
    <property type="entry name" value="NA-bd_OB-fold"/>
</dbReference>
<dbReference type="SUPFAM" id="SSF50249">
    <property type="entry name" value="Nucleic acid-binding proteins"/>
    <property type="match status" value="1"/>
</dbReference>
<keyword evidence="1 2" id="KW-0238">DNA-binding</keyword>
<evidence type="ECO:0000313" key="4">
    <source>
        <dbReference type="Proteomes" id="UP000036756"/>
    </source>
</evidence>
<dbReference type="EMBL" id="LFVU01000005">
    <property type="protein sequence ID" value="KMT22681.1"/>
    <property type="molecule type" value="Genomic_DNA"/>
</dbReference>
<keyword evidence="4" id="KW-1185">Reference proteome</keyword>
<protein>
    <submittedName>
        <fullName evidence="3">Single-stranded DNA binding protein</fullName>
    </submittedName>
</protein>
<dbReference type="RefSeq" id="WP_082141685.1">
    <property type="nucleotide sequence ID" value="NZ_LFVU01000005.1"/>
</dbReference>
<accession>A0A0J8G4S7</accession>
<gene>
    <name evidence="3" type="ORF">CLCY_11c00150</name>
</gene>
<dbReference type="Gene3D" id="2.40.50.140">
    <property type="entry name" value="Nucleic acid-binding proteins"/>
    <property type="match status" value="2"/>
</dbReference>
<evidence type="ECO:0000313" key="3">
    <source>
        <dbReference type="EMBL" id="KMT22681.1"/>
    </source>
</evidence>
<dbReference type="Proteomes" id="UP000036756">
    <property type="component" value="Unassembled WGS sequence"/>
</dbReference>
<evidence type="ECO:0000256" key="1">
    <source>
        <dbReference type="ARBA" id="ARBA00023125"/>
    </source>
</evidence>
<sequence length="256" mass="28861">MTDNLLVTNKVYIEGKVISEVEFSHQMYGEGFYILKIEVPRLSEAVDILPVTVSERLISIMDIKVGSSVGIVGQLRSYNKIVDGNNRLILTIFARDINPISEISKTPNQIFIDGFICKSPVYRTTPFGREITDILVAANRPYNKSDYIPVIAWGRNARFSSTLEIGSHIRIWGRIQSREYEKKVSEDVTLSRVAYEVSITKMESVSDEEEADNNESNVYELNASSTSYCEECRFGDGSEEYDPNVALEEVSAEVTK</sequence>
<evidence type="ECO:0000256" key="2">
    <source>
        <dbReference type="PROSITE-ProRule" id="PRU00252"/>
    </source>
</evidence>
<dbReference type="GO" id="GO:0003697">
    <property type="term" value="F:single-stranded DNA binding"/>
    <property type="evidence" value="ECO:0007669"/>
    <property type="project" value="InterPro"/>
</dbReference>
<proteinExistence type="predicted"/>
<dbReference type="Pfam" id="PF00436">
    <property type="entry name" value="SSB"/>
    <property type="match status" value="1"/>
</dbReference>
<name>A0A0J8G4S7_CLOCY</name>
<dbReference type="STRING" id="1121307.CLCY_11c00150"/>
<dbReference type="InterPro" id="IPR000424">
    <property type="entry name" value="Primosome_PriB/ssb"/>
</dbReference>
<dbReference type="PATRIC" id="fig|1121307.3.peg.129"/>
<dbReference type="AlphaFoldDB" id="A0A0J8G4S7"/>
<dbReference type="PROSITE" id="PS50935">
    <property type="entry name" value="SSB"/>
    <property type="match status" value="2"/>
</dbReference>
<dbReference type="NCBIfam" id="NF004476">
    <property type="entry name" value="PRK05813.1"/>
    <property type="match status" value="1"/>
</dbReference>
<organism evidence="3 4">
    <name type="scientific">Clostridium cylindrosporum DSM 605</name>
    <dbReference type="NCBI Taxonomy" id="1121307"/>
    <lineage>
        <taxon>Bacteria</taxon>
        <taxon>Bacillati</taxon>
        <taxon>Bacillota</taxon>
        <taxon>Clostridia</taxon>
        <taxon>Eubacteriales</taxon>
        <taxon>Clostridiaceae</taxon>
        <taxon>Clostridium</taxon>
    </lineage>
</organism>